<dbReference type="Proteomes" id="UP000502823">
    <property type="component" value="Unassembled WGS sequence"/>
</dbReference>
<dbReference type="GO" id="GO:0016020">
    <property type="term" value="C:membrane"/>
    <property type="evidence" value="ECO:0007669"/>
    <property type="project" value="InterPro"/>
</dbReference>
<dbReference type="Gene3D" id="4.10.1240.10">
    <property type="entry name" value="GPCR, family 2, extracellular hormone receptor domain"/>
    <property type="match status" value="1"/>
</dbReference>
<evidence type="ECO:0000313" key="4">
    <source>
        <dbReference type="Proteomes" id="UP000502823"/>
    </source>
</evidence>
<dbReference type="InterPro" id="IPR003599">
    <property type="entry name" value="Ig_sub"/>
</dbReference>
<dbReference type="InterPro" id="IPR013783">
    <property type="entry name" value="Ig-like_fold"/>
</dbReference>
<dbReference type="PROSITE" id="PS50835">
    <property type="entry name" value="IG_LIKE"/>
    <property type="match status" value="2"/>
</dbReference>
<evidence type="ECO:0000313" key="3">
    <source>
        <dbReference type="EMBL" id="GFG36196.1"/>
    </source>
</evidence>
<dbReference type="PANTHER" id="PTHR45813:SF8">
    <property type="entry name" value="IG-LIKE DOMAIN-CONTAINING PROTEIN"/>
    <property type="match status" value="1"/>
</dbReference>
<dbReference type="SMART" id="SM00408">
    <property type="entry name" value="IGc2"/>
    <property type="match status" value="2"/>
</dbReference>
<dbReference type="PANTHER" id="PTHR45813">
    <property type="entry name" value="IG-LIKE DOMAIN-CONTAINING PROTEIN"/>
    <property type="match status" value="1"/>
</dbReference>
<name>A0A6L2PUL9_COPFO</name>
<dbReference type="InParanoid" id="A0A6L2PUL9"/>
<dbReference type="InterPro" id="IPR007110">
    <property type="entry name" value="Ig-like_dom"/>
</dbReference>
<dbReference type="SUPFAM" id="SSF48726">
    <property type="entry name" value="Immunoglobulin"/>
    <property type="match status" value="2"/>
</dbReference>
<feature type="non-terminal residue" evidence="3">
    <location>
        <position position="1"/>
    </location>
</feature>
<feature type="domain" description="Ig-like" evidence="2">
    <location>
        <begin position="106"/>
        <end position="194"/>
    </location>
</feature>
<dbReference type="AlphaFoldDB" id="A0A6L2PUL9"/>
<dbReference type="Gene3D" id="2.60.40.10">
    <property type="entry name" value="Immunoglobulins"/>
    <property type="match status" value="2"/>
</dbReference>
<dbReference type="InterPro" id="IPR001879">
    <property type="entry name" value="GPCR_2_extracellular_dom"/>
</dbReference>
<dbReference type="InterPro" id="IPR036179">
    <property type="entry name" value="Ig-like_dom_sf"/>
</dbReference>
<reference evidence="4" key="1">
    <citation type="submission" date="2020-01" db="EMBL/GenBank/DDBJ databases">
        <title>Draft genome sequence of the Termite Coptotermes fromosanus.</title>
        <authorList>
            <person name="Itakura S."/>
            <person name="Yosikawa Y."/>
            <person name="Umezawa K."/>
        </authorList>
    </citation>
    <scope>NUCLEOTIDE SEQUENCE [LARGE SCALE GENOMIC DNA]</scope>
</reference>
<keyword evidence="4" id="KW-1185">Reference proteome</keyword>
<dbReference type="GO" id="GO:0007189">
    <property type="term" value="P:adenylate cyclase-activating G protein-coupled receptor signaling pathway"/>
    <property type="evidence" value="ECO:0007669"/>
    <property type="project" value="TreeGrafter"/>
</dbReference>
<proteinExistence type="predicted"/>
<dbReference type="EMBL" id="BLKM01000614">
    <property type="protein sequence ID" value="GFG36196.1"/>
    <property type="molecule type" value="Genomic_DNA"/>
</dbReference>
<evidence type="ECO:0000259" key="1">
    <source>
        <dbReference type="PROSITE" id="PS50227"/>
    </source>
</evidence>
<dbReference type="SMART" id="SM00008">
    <property type="entry name" value="HormR"/>
    <property type="match status" value="1"/>
</dbReference>
<dbReference type="SMART" id="SM00409">
    <property type="entry name" value="IG"/>
    <property type="match status" value="2"/>
</dbReference>
<gene>
    <name evidence="3" type="ORF">Cfor_08587</name>
</gene>
<evidence type="ECO:0008006" key="5">
    <source>
        <dbReference type="Google" id="ProtNLM"/>
    </source>
</evidence>
<evidence type="ECO:0000259" key="2">
    <source>
        <dbReference type="PROSITE" id="PS50835"/>
    </source>
</evidence>
<dbReference type="InterPro" id="IPR051587">
    <property type="entry name" value="Adhesion_GPCR"/>
</dbReference>
<dbReference type="InterPro" id="IPR003598">
    <property type="entry name" value="Ig_sub2"/>
</dbReference>
<comment type="caution">
    <text evidence="3">The sequence shown here is derived from an EMBL/GenBank/DDBJ whole genome shotgun (WGS) entry which is preliminary data.</text>
</comment>
<accession>A0A6L2PUL9</accession>
<dbReference type="OrthoDB" id="6138650at2759"/>
<dbReference type="InterPro" id="IPR036445">
    <property type="entry name" value="GPCR_2_extracell_dom_sf"/>
</dbReference>
<feature type="domain" description="G-protein coupled receptors family 2 profile 1" evidence="1">
    <location>
        <begin position="287"/>
        <end position="371"/>
    </location>
</feature>
<dbReference type="Pfam" id="PF13927">
    <property type="entry name" value="Ig_3"/>
    <property type="match status" value="1"/>
</dbReference>
<feature type="domain" description="Ig-like" evidence="2">
    <location>
        <begin position="213"/>
        <end position="304"/>
    </location>
</feature>
<protein>
    <recommendedName>
        <fullName evidence="5">Ig-like domain-containing protein</fullName>
    </recommendedName>
</protein>
<organism evidence="3 4">
    <name type="scientific">Coptotermes formosanus</name>
    <name type="common">Formosan subterranean termite</name>
    <dbReference type="NCBI Taxonomy" id="36987"/>
    <lineage>
        <taxon>Eukaryota</taxon>
        <taxon>Metazoa</taxon>
        <taxon>Ecdysozoa</taxon>
        <taxon>Arthropoda</taxon>
        <taxon>Hexapoda</taxon>
        <taxon>Insecta</taxon>
        <taxon>Pterygota</taxon>
        <taxon>Neoptera</taxon>
        <taxon>Polyneoptera</taxon>
        <taxon>Dictyoptera</taxon>
        <taxon>Blattodea</taxon>
        <taxon>Blattoidea</taxon>
        <taxon>Termitoidae</taxon>
        <taxon>Rhinotermitidae</taxon>
        <taxon>Coptotermes</taxon>
    </lineage>
</organism>
<dbReference type="GO" id="GO:0004930">
    <property type="term" value="F:G protein-coupled receptor activity"/>
    <property type="evidence" value="ECO:0007669"/>
    <property type="project" value="InterPro"/>
</dbReference>
<sequence length="560" mass="63455">RARYEGALRLANLTTLWDNMAATAPPRTLQNVLERQIGKYLRSSNLSKLDDLKVLNITPGAEVTFHFFGGKRDGNKIREALNNLMKRGRLGNITLVPTYLAFKQEPTLLLQSVKVNHERLIVKEGDEFILSCAAQGSPYMTFRWYKDGAFVNKNKSLRNMWTQLLPMGSDDQYTALLGIERASHLDEGVYTCQVVDWDVQQCKSLRLEVLIRPEVEVIPKSITVERGENVSIKCMSPNDQRHEKFGYNWTKNKVLLRMAPGVEVWEDLHPAGSILKIYNAQKSAAYSCMVHGRVANEVKSVYVEVVNRSTVPMCHEERMFGIQWPETAPNLDAVQDCPVHYLGTVKRRCNLRNTYFTQWDLPDFSSCISEAVESIRNNFRTLVLGYQNTSSNATLKACHEYLVQHMLLYPGEGEAVLNILHDVLLFMTHTGENEELLASAQTFYQIINILLERNYSVINTGKVILLQDLVKTEALLWGSLLTANTNYAHVNLSSLSLHIAQLENALYKLHLNTSSWFSNQLDVNIEGPSSDAFGNGTCSIAVIVYRNLTEFLPVRYVAKL</sequence>
<feature type="non-terminal residue" evidence="3">
    <location>
        <position position="560"/>
    </location>
</feature>
<dbReference type="PROSITE" id="PS50227">
    <property type="entry name" value="G_PROTEIN_RECEP_F2_3"/>
    <property type="match status" value="1"/>
</dbReference>